<dbReference type="InParanoid" id="A0A369JFG4"/>
<feature type="compositionally biased region" description="Acidic residues" evidence="1">
    <location>
        <begin position="9"/>
        <end position="19"/>
    </location>
</feature>
<gene>
    <name evidence="2" type="ORF">Hypma_001049</name>
</gene>
<comment type="caution">
    <text evidence="2">The sequence shown here is derived from an EMBL/GenBank/DDBJ whole genome shotgun (WGS) entry which is preliminary data.</text>
</comment>
<accession>A0A369JFG4</accession>
<feature type="region of interest" description="Disordered" evidence="1">
    <location>
        <begin position="1"/>
        <end position="53"/>
    </location>
</feature>
<evidence type="ECO:0000256" key="1">
    <source>
        <dbReference type="SAM" id="MobiDB-lite"/>
    </source>
</evidence>
<protein>
    <submittedName>
        <fullName evidence="2">Uncharacterized protein</fullName>
    </submittedName>
</protein>
<dbReference type="EMBL" id="LUEZ02000110">
    <property type="protein sequence ID" value="RDB17606.1"/>
    <property type="molecule type" value="Genomic_DNA"/>
</dbReference>
<name>A0A369JFG4_HYPMA</name>
<evidence type="ECO:0000313" key="2">
    <source>
        <dbReference type="EMBL" id="RDB17606.1"/>
    </source>
</evidence>
<dbReference type="Proteomes" id="UP000076154">
    <property type="component" value="Unassembled WGS sequence"/>
</dbReference>
<keyword evidence="3" id="KW-1185">Reference proteome</keyword>
<sequence>MSKRHSTTDSDEIVPDSDPEIITAVVHDRQPRFLPDGSRPRTNKRPRVDKSAELAMRNQPIISRNPAQSNLASVPANFKDYCIGDRLPAEATKKAAPKKNGFNQDSDNKDGKLTMITDSAMNTMFIRIQEGCLVGNRDKLAREREDALHQAESDVKFANDMVQERCRRTVELERSIQVLQLLKDQRILPFEHS</sequence>
<proteinExistence type="predicted"/>
<dbReference type="AlphaFoldDB" id="A0A369JFG4"/>
<reference evidence="2" key="1">
    <citation type="submission" date="2018-04" db="EMBL/GenBank/DDBJ databases">
        <title>Whole genome sequencing of Hypsizygus marmoreus.</title>
        <authorList>
            <person name="Choi I.-G."/>
            <person name="Min B."/>
            <person name="Kim J.-G."/>
            <person name="Kim S."/>
            <person name="Oh Y.-L."/>
            <person name="Kong W.-S."/>
            <person name="Park H."/>
            <person name="Jeong J."/>
            <person name="Song E.-S."/>
        </authorList>
    </citation>
    <scope>NUCLEOTIDE SEQUENCE [LARGE SCALE GENOMIC DNA]</scope>
    <source>
        <strain evidence="2">51987-8</strain>
    </source>
</reference>
<evidence type="ECO:0000313" key="3">
    <source>
        <dbReference type="Proteomes" id="UP000076154"/>
    </source>
</evidence>
<organism evidence="2 3">
    <name type="scientific">Hypsizygus marmoreus</name>
    <name type="common">White beech mushroom</name>
    <name type="synonym">Agaricus marmoreus</name>
    <dbReference type="NCBI Taxonomy" id="39966"/>
    <lineage>
        <taxon>Eukaryota</taxon>
        <taxon>Fungi</taxon>
        <taxon>Dikarya</taxon>
        <taxon>Basidiomycota</taxon>
        <taxon>Agaricomycotina</taxon>
        <taxon>Agaricomycetes</taxon>
        <taxon>Agaricomycetidae</taxon>
        <taxon>Agaricales</taxon>
        <taxon>Tricholomatineae</taxon>
        <taxon>Lyophyllaceae</taxon>
        <taxon>Hypsizygus</taxon>
    </lineage>
</organism>